<gene>
    <name evidence="3" type="ORF">AK812_SmicGene4086</name>
</gene>
<comment type="caution">
    <text evidence="3">The sequence shown here is derived from an EMBL/GenBank/DDBJ whole genome shotgun (WGS) entry which is preliminary data.</text>
</comment>
<dbReference type="GO" id="GO:0015074">
    <property type="term" value="P:DNA integration"/>
    <property type="evidence" value="ECO:0007669"/>
    <property type="project" value="InterPro"/>
</dbReference>
<evidence type="ECO:0000313" key="3">
    <source>
        <dbReference type="EMBL" id="OLQ11982.1"/>
    </source>
</evidence>
<evidence type="ECO:0000256" key="2">
    <source>
        <dbReference type="SAM" id="MobiDB-lite"/>
    </source>
</evidence>
<dbReference type="Proteomes" id="UP000186817">
    <property type="component" value="Unassembled WGS sequence"/>
</dbReference>
<keyword evidence="4" id="KW-1185">Reference proteome</keyword>
<dbReference type="PANTHER" id="PTHR33050">
    <property type="entry name" value="REVERSE TRANSCRIPTASE DOMAIN-CONTAINING PROTEIN"/>
    <property type="match status" value="1"/>
</dbReference>
<evidence type="ECO:0000256" key="1">
    <source>
        <dbReference type="ARBA" id="ARBA00023172"/>
    </source>
</evidence>
<accession>A0A1Q9EX70</accession>
<reference evidence="3 4" key="1">
    <citation type="submission" date="2016-02" db="EMBL/GenBank/DDBJ databases">
        <title>Genome analysis of coral dinoflagellate symbionts highlights evolutionary adaptations to a symbiotic lifestyle.</title>
        <authorList>
            <person name="Aranda M."/>
            <person name="Li Y."/>
            <person name="Liew Y.J."/>
            <person name="Baumgarten S."/>
            <person name="Simakov O."/>
            <person name="Wilson M."/>
            <person name="Piel J."/>
            <person name="Ashoor H."/>
            <person name="Bougouffa S."/>
            <person name="Bajic V.B."/>
            <person name="Ryu T."/>
            <person name="Ravasi T."/>
            <person name="Bayer T."/>
            <person name="Micklem G."/>
            <person name="Kim H."/>
            <person name="Bhak J."/>
            <person name="Lajeunesse T.C."/>
            <person name="Voolstra C.R."/>
        </authorList>
    </citation>
    <scope>NUCLEOTIDE SEQUENCE [LARGE SCALE GENOMIC DNA]</scope>
    <source>
        <strain evidence="3 4">CCMP2467</strain>
    </source>
</reference>
<keyword evidence="1" id="KW-0233">DNA recombination</keyword>
<feature type="region of interest" description="Disordered" evidence="2">
    <location>
        <begin position="882"/>
        <end position="907"/>
    </location>
</feature>
<feature type="compositionally biased region" description="Basic residues" evidence="2">
    <location>
        <begin position="893"/>
        <end position="902"/>
    </location>
</feature>
<dbReference type="PANTHER" id="PTHR33050:SF7">
    <property type="entry name" value="RIBONUCLEASE H"/>
    <property type="match status" value="1"/>
</dbReference>
<sequence>MTCSATTSQHVLGQASWAGRRACCRRICREAGTTVTLNVRLRDLNVDAAQHDERSIEIIANGVALPALHSLALACQAMERIYPELVFAEFFPRSLSMGMGRWRLCCRWRKMTALADVVFLFYEIRRRPSSSGSLSKAQASARPEARKATLDRFTRDIWAPSNQKPKTGSLEHMGQVAAWDIPAIPLTLDVIEKVSASLKEAGYRSARQYFARACREHVLQMQVEVPPEVLLKMRDAIRSSEREDLRLPKPSDNVPAAKRQAVSVVVLCCWFLMRELEIAAIRCKHFSIDVVRKEVALTLATSKTDQQGNLVQRKHQCYCMHVPEQFCPFHTALAFDKIRPRDPEGPLFVSAHGDELTKQEAITLMRKVISESNIEMRRAGAKGQPCVEKFNGHVLRVSGSQFFARRLVPLPTIMLLGRWGSRSVERYVQEAALESFTLSPLSPGQTDLFAHQRPCVETAGNQEPLAGRANALTAEITERLEILSARIEALQARPPLVVGKKAHARDPREVEKLPVDWVTVCGCWRYGCASFVRASEDHLAQRCRRCFQDEFQGGGDDEVMGEMSGPLVQAMRDAGLADNLQQYILSRDIKSVEVMASIASKIEEVDEVLADPLASAFRLPDGSEIKLSKLELPIVKAKLRFLWRKCYQECNHVVESSKPPPAAVSTSTLAKSSPKELPSGYWQQQVAKFEAVKIGSEARKFPQEKLIGAEAVIARVVHEMRTESHTAIGLHEVVQSRYFDASGNPNPLSAAKKKNKSQAAVLTINADYQIETEADIPWQPKSVLAFVDCLESIRLLLILVEMGSEASVERYFNWFEKQVRSRPHKLEQLRVYWESTSWRIALALRAKQSFKAIVEEIIHDNQSLQDALSKEFVLQPVGRPLRGRGEQWDGKGKGKTKTKTRGGKGSWDDRRWDKRYDRYDTARIFVVVVAAEAVPVQVAEREKKRRHPDHRERSLNGPGVPMLAEAVDISLIDDPYEHWAASRGCLHPAQQPPHLEPGLQQWLPIWLHYRKVLPAMRKAVTLAIEDLVAERGDETAEWMRQRPPHVQKAYSFHNGKATVQVPIIKELAMRLGWKDPDIFDELENGFPLLGPIRAGLGWRLRHDGRYDNPTTVPDFLKENYSFVKAKLRSARVDKDWQVMADEIAADVKRGRMEGPFEMPECWGVRAVALPQYQHTSKLLPGPAEHVPCCFAFAVHQIGADGQPKVRRAEDWRRSGANATVGVPDSPAYHDITAFVTLAKAIRAEVSSGDALELWGVDHEAACRQFPVEEPSDTWVILSTPAGPTLWRHNVLMFGSTASVWSYCRVADLMAWLCRALLLVPLLHLVDDFGSNETKATAPSAFSETQSTCKVLGLKFKDVKAQPPAKTQKLFSVSLTLEHDKAVVECTNERRQRLDSMLLQSLLDNELKPRQASALAGKLQFIAQSMFGKASIAAVRPFHQRAQAAAFRPQQQGWQLSLGLRSAIAYLRYRLAFAKPRILHFHVDYRTVIYADAFFNLGSLTYKLSEAESAPDWGKASPASFVNGLGFVVTVGDTTFFANGSVPYWFVRHFSSRRSFIFLLEILAQVVPLMALEPRLHRHCLLFVDNEPAKHALVKGYGKDESINRLLQAAWIFIENAQMHPEWQRVSSSANVSDSVSRGDFTLAARMGWQRFDVDWDALLRGLLDTCLEGPLRGCEGSRFTGLFTGIGTGRNWDAPLLATDRFTFELEDQVFGGRLVSEDRLEC</sequence>
<feature type="region of interest" description="Disordered" evidence="2">
    <location>
        <begin position="940"/>
        <end position="959"/>
    </location>
</feature>
<dbReference type="EMBL" id="LSRX01000050">
    <property type="protein sequence ID" value="OLQ11982.1"/>
    <property type="molecule type" value="Genomic_DNA"/>
</dbReference>
<organism evidence="3 4">
    <name type="scientific">Symbiodinium microadriaticum</name>
    <name type="common">Dinoflagellate</name>
    <name type="synonym">Zooxanthella microadriatica</name>
    <dbReference type="NCBI Taxonomy" id="2951"/>
    <lineage>
        <taxon>Eukaryota</taxon>
        <taxon>Sar</taxon>
        <taxon>Alveolata</taxon>
        <taxon>Dinophyceae</taxon>
        <taxon>Suessiales</taxon>
        <taxon>Symbiodiniaceae</taxon>
        <taxon>Symbiodinium</taxon>
    </lineage>
</organism>
<evidence type="ECO:0000313" key="4">
    <source>
        <dbReference type="Proteomes" id="UP000186817"/>
    </source>
</evidence>
<name>A0A1Q9EX70_SYMMI</name>
<protein>
    <submittedName>
        <fullName evidence="3">Uncharacterized protein</fullName>
    </submittedName>
</protein>
<dbReference type="GO" id="GO:0006310">
    <property type="term" value="P:DNA recombination"/>
    <property type="evidence" value="ECO:0007669"/>
    <property type="project" value="UniProtKB-KW"/>
</dbReference>
<dbReference type="SUPFAM" id="SSF56349">
    <property type="entry name" value="DNA breaking-rejoining enzymes"/>
    <property type="match status" value="1"/>
</dbReference>
<proteinExistence type="predicted"/>
<dbReference type="OrthoDB" id="437899at2759"/>
<dbReference type="InterPro" id="IPR013762">
    <property type="entry name" value="Integrase-like_cat_sf"/>
</dbReference>
<dbReference type="InterPro" id="IPR052055">
    <property type="entry name" value="Hepadnavirus_pol/RT"/>
</dbReference>
<dbReference type="Gene3D" id="1.10.443.10">
    <property type="entry name" value="Intergrase catalytic core"/>
    <property type="match status" value="1"/>
</dbReference>
<feature type="compositionally biased region" description="Basic and acidic residues" evidence="2">
    <location>
        <begin position="883"/>
        <end position="892"/>
    </location>
</feature>
<dbReference type="GO" id="GO:0003677">
    <property type="term" value="F:DNA binding"/>
    <property type="evidence" value="ECO:0007669"/>
    <property type="project" value="InterPro"/>
</dbReference>
<dbReference type="InterPro" id="IPR011010">
    <property type="entry name" value="DNA_brk_join_enz"/>
</dbReference>